<dbReference type="PANTHER" id="PTHR13027:SF7">
    <property type="entry name" value="VACUOLAR FUSION PROTEIN MON1 HOMOLOG"/>
    <property type="match status" value="1"/>
</dbReference>
<organism evidence="6">
    <name type="scientific">Dunaliella tertiolecta</name>
    <name type="common">Green alga</name>
    <dbReference type="NCBI Taxonomy" id="3047"/>
    <lineage>
        <taxon>Eukaryota</taxon>
        <taxon>Viridiplantae</taxon>
        <taxon>Chlorophyta</taxon>
        <taxon>core chlorophytes</taxon>
        <taxon>Chlorophyceae</taxon>
        <taxon>CS clade</taxon>
        <taxon>Chlamydomonadales</taxon>
        <taxon>Dunaliellaceae</taxon>
        <taxon>Dunaliella</taxon>
    </lineage>
</organism>
<reference evidence="6" key="1">
    <citation type="submission" date="2021-01" db="EMBL/GenBank/DDBJ databases">
        <authorList>
            <person name="Corre E."/>
            <person name="Pelletier E."/>
            <person name="Niang G."/>
            <person name="Scheremetjew M."/>
            <person name="Finn R."/>
            <person name="Kale V."/>
            <person name="Holt S."/>
            <person name="Cochrane G."/>
            <person name="Meng A."/>
            <person name="Brown T."/>
            <person name="Cohen L."/>
        </authorList>
    </citation>
    <scope>NUCLEOTIDE SEQUENCE</scope>
    <source>
        <strain evidence="6">CCMP1320</strain>
    </source>
</reference>
<feature type="compositionally biased region" description="Basic residues" evidence="2">
    <location>
        <begin position="568"/>
        <end position="582"/>
    </location>
</feature>
<feature type="compositionally biased region" description="Pro residues" evidence="2">
    <location>
        <begin position="61"/>
        <end position="70"/>
    </location>
</feature>
<feature type="domain" description="FUZ/MON1/HPS1 first Longin" evidence="3">
    <location>
        <begin position="170"/>
        <end position="291"/>
    </location>
</feature>
<evidence type="ECO:0000259" key="3">
    <source>
        <dbReference type="Pfam" id="PF19036"/>
    </source>
</evidence>
<dbReference type="PANTHER" id="PTHR13027">
    <property type="entry name" value="SAND PROTEIN-RELATED"/>
    <property type="match status" value="1"/>
</dbReference>
<feature type="domain" description="FUZ/MON1/HPS1 second Longin" evidence="4">
    <location>
        <begin position="333"/>
        <end position="404"/>
    </location>
</feature>
<dbReference type="InterPro" id="IPR043970">
    <property type="entry name" value="FUZ/MON1/HPS1_longin_3"/>
</dbReference>
<accession>A0A7S3QLI6</accession>
<feature type="compositionally biased region" description="Basic and acidic residues" evidence="2">
    <location>
        <begin position="459"/>
        <end position="472"/>
    </location>
</feature>
<dbReference type="InterPro" id="IPR043972">
    <property type="entry name" value="FUZ/MON1/HPS1_longin_1"/>
</dbReference>
<dbReference type="PRINTS" id="PR01546">
    <property type="entry name" value="YEAST73DUF"/>
</dbReference>
<feature type="compositionally biased region" description="Basic and acidic residues" evidence="2">
    <location>
        <begin position="104"/>
        <end position="121"/>
    </location>
</feature>
<dbReference type="InterPro" id="IPR004353">
    <property type="entry name" value="Mon1"/>
</dbReference>
<feature type="region of interest" description="Disordered" evidence="2">
    <location>
        <begin position="420"/>
        <end position="613"/>
    </location>
</feature>
<feature type="compositionally biased region" description="Basic and acidic residues" evidence="2">
    <location>
        <begin position="43"/>
        <end position="57"/>
    </location>
</feature>
<dbReference type="AlphaFoldDB" id="A0A7S3QLI6"/>
<evidence type="ECO:0000313" key="6">
    <source>
        <dbReference type="EMBL" id="CAE0486249.1"/>
    </source>
</evidence>
<gene>
    <name evidence="6" type="ORF">DTER00134_LOCUS1288</name>
</gene>
<dbReference type="EMBL" id="HBIP01002985">
    <property type="protein sequence ID" value="CAE0486249.1"/>
    <property type="molecule type" value="Transcribed_RNA"/>
</dbReference>
<comment type="similarity">
    <text evidence="1">Belongs to the MON1/SAND family.</text>
</comment>
<feature type="region of interest" description="Disordered" evidence="2">
    <location>
        <begin position="1"/>
        <end position="165"/>
    </location>
</feature>
<feature type="domain" description="FUZ/MON1/HPS1 third Longin" evidence="5">
    <location>
        <begin position="685"/>
        <end position="782"/>
    </location>
</feature>
<feature type="compositionally biased region" description="Basic and acidic residues" evidence="2">
    <location>
        <begin position="535"/>
        <end position="551"/>
    </location>
</feature>
<evidence type="ECO:0000259" key="4">
    <source>
        <dbReference type="Pfam" id="PF19037"/>
    </source>
</evidence>
<protein>
    <recommendedName>
        <fullName evidence="1">Vacuolar fusion protein MON1 homolog</fullName>
    </recommendedName>
</protein>
<name>A0A7S3QLI6_DUNTE</name>
<dbReference type="Pfam" id="PF19037">
    <property type="entry name" value="Fuz_longin_2"/>
    <property type="match status" value="1"/>
</dbReference>
<sequence length="799" mass="86457">MGRKKKASGKACPAPASNEIKEHPAEEDEDEAPQPFLPLGSDEALRPTDDNGRHPAEAEEAPPPSCPPSPKSNEVSEQRQTHSNAGHATEAVEEEEQPLIPPSDSHEAQIEPADDSAKQELEPCVVRGHLTEIEEAPISPSLSATDSRTRNEQEEDEKQQQHQQWMQQKKHFIVLTSAGKPVYSRHGDEDALAGLMALTTAMVSVVQDQGDAIQHVTAGTTLIVFLIKGPLYFVASSQLGEPVMVLLRQLEMLHLQIMLVVSSGLERILSRNPSYDARGMLEGMGVVLDNLVDYMQEDATHLLLGVQPLGSLAPPVRAGAMRALSEAVKSSGAVYGLLLAAGGQAVAVERGKGAPSLDHRDVLLLDNFICCNPAFRQEHAETFCPLCLPSYDHTAFLHAYVHFFIPLEEEEWQQGQGLHPYAQGQGVEDGQKHGQQAGLQGQGHTQKLPGQSRQGHGHSLGELEREAPDSQHEGQLIATSEHSGREGLEGQHRSRGKGLPEHAGQGHTQAGQGIEDQGLGSSHAEVEDANAQGQQDERGAAQEGSEKEQGHSHRLSNLEGLDNNQHGLKAHGRVRQPPHHGHNSSANTAPESSTKTQQQLQLSNSGGPSTSKSMRHPVYLVLLSSSPTAFHELSAARATMEAQLMQSGVFANIRAVATGFHEGRHCMSNLPKPLGGPSIAGSPLYHFMARLPHRRQAFRAALLGHPLFSTHAAKASLSRCYAQMYAMMAEPADITGRPSKVLWLATENHVVLALSDSEIELYMVLDPLIDKAGAVRIGEQLRHYLLDLSTRAKNLLSSC</sequence>
<comment type="function">
    <text evidence="1">Plays an important role in membrane trafficking through the secretory apparatus.</text>
</comment>
<feature type="compositionally biased region" description="Low complexity" evidence="2">
    <location>
        <begin position="433"/>
        <end position="443"/>
    </location>
</feature>
<feature type="compositionally biased region" description="Polar residues" evidence="2">
    <location>
        <begin position="444"/>
        <end position="454"/>
    </location>
</feature>
<dbReference type="Pfam" id="PF19038">
    <property type="entry name" value="Fuz_longin_3"/>
    <property type="match status" value="1"/>
</dbReference>
<feature type="compositionally biased region" description="Low complexity" evidence="2">
    <location>
        <begin position="502"/>
        <end position="513"/>
    </location>
</feature>
<evidence type="ECO:0000256" key="1">
    <source>
        <dbReference type="RuleBase" id="RU367048"/>
    </source>
</evidence>
<evidence type="ECO:0000259" key="5">
    <source>
        <dbReference type="Pfam" id="PF19038"/>
    </source>
</evidence>
<dbReference type="InterPro" id="IPR043971">
    <property type="entry name" value="FUZ/MON1/HPS1_longin_2"/>
</dbReference>
<evidence type="ECO:0000256" key="2">
    <source>
        <dbReference type="SAM" id="MobiDB-lite"/>
    </source>
</evidence>
<dbReference type="Pfam" id="PF19036">
    <property type="entry name" value="Fuz_longin_1"/>
    <property type="match status" value="1"/>
</dbReference>
<feature type="compositionally biased region" description="Low complexity" evidence="2">
    <location>
        <begin position="592"/>
        <end position="605"/>
    </location>
</feature>
<dbReference type="GO" id="GO:0006623">
    <property type="term" value="P:protein targeting to vacuole"/>
    <property type="evidence" value="ECO:0007669"/>
    <property type="project" value="UniProtKB-UniRule"/>
</dbReference>
<feature type="compositionally biased region" description="Basic and acidic residues" evidence="2">
    <location>
        <begin position="482"/>
        <end position="492"/>
    </location>
</feature>
<dbReference type="GO" id="GO:0016192">
    <property type="term" value="P:vesicle-mediated transport"/>
    <property type="evidence" value="ECO:0007669"/>
    <property type="project" value="InterPro"/>
</dbReference>
<proteinExistence type="inferred from homology"/>